<dbReference type="PROSITE" id="PS50850">
    <property type="entry name" value="MFS"/>
    <property type="match status" value="1"/>
</dbReference>
<keyword evidence="2 5" id="KW-0812">Transmembrane</keyword>
<evidence type="ECO:0000256" key="5">
    <source>
        <dbReference type="SAM" id="Phobius"/>
    </source>
</evidence>
<dbReference type="InterPro" id="IPR020846">
    <property type="entry name" value="MFS_dom"/>
</dbReference>
<comment type="subcellular location">
    <subcellularLocation>
        <location evidence="1">Membrane</location>
        <topology evidence="1">Multi-pass membrane protein</topology>
    </subcellularLocation>
</comment>
<evidence type="ECO:0000256" key="4">
    <source>
        <dbReference type="ARBA" id="ARBA00023136"/>
    </source>
</evidence>
<name>A0ABT3ZVI7_9BACT</name>
<dbReference type="PANTHER" id="PTHR23508:SF10">
    <property type="entry name" value="CARBOXYLIC ACID TRANSPORTER PROTEIN HOMOLOG"/>
    <property type="match status" value="1"/>
</dbReference>
<feature type="transmembrane region" description="Helical" evidence="5">
    <location>
        <begin position="145"/>
        <end position="165"/>
    </location>
</feature>
<evidence type="ECO:0000313" key="7">
    <source>
        <dbReference type="EMBL" id="MCY1073427.1"/>
    </source>
</evidence>
<accession>A0ABT3ZVI7</accession>
<dbReference type="SUPFAM" id="SSF103473">
    <property type="entry name" value="MFS general substrate transporter"/>
    <property type="match status" value="1"/>
</dbReference>
<proteinExistence type="predicted"/>
<feature type="transmembrane region" description="Helical" evidence="5">
    <location>
        <begin position="16"/>
        <end position="38"/>
    </location>
</feature>
<organism evidence="7 8">
    <name type="scientific">Archangium lansingense</name>
    <dbReference type="NCBI Taxonomy" id="2995310"/>
    <lineage>
        <taxon>Bacteria</taxon>
        <taxon>Pseudomonadati</taxon>
        <taxon>Myxococcota</taxon>
        <taxon>Myxococcia</taxon>
        <taxon>Myxococcales</taxon>
        <taxon>Cystobacterineae</taxon>
        <taxon>Archangiaceae</taxon>
        <taxon>Archangium</taxon>
    </lineage>
</organism>
<evidence type="ECO:0000259" key="6">
    <source>
        <dbReference type="PROSITE" id="PS50850"/>
    </source>
</evidence>
<dbReference type="InterPro" id="IPR036259">
    <property type="entry name" value="MFS_trans_sf"/>
</dbReference>
<keyword evidence="4 5" id="KW-0472">Membrane</keyword>
<evidence type="ECO:0000256" key="3">
    <source>
        <dbReference type="ARBA" id="ARBA00022989"/>
    </source>
</evidence>
<reference evidence="7 8" key="1">
    <citation type="submission" date="2022-11" db="EMBL/GenBank/DDBJ databases">
        <title>Minimal conservation of predation-associated metabolite biosynthetic gene clusters underscores biosynthetic potential of Myxococcota including descriptions for ten novel species: Archangium lansinium sp. nov., Myxococcus landrumus sp. nov., Nannocystis bai.</title>
        <authorList>
            <person name="Ahearne A."/>
            <person name="Stevens C."/>
            <person name="Phillips K."/>
        </authorList>
    </citation>
    <scope>NUCLEOTIDE SEQUENCE [LARGE SCALE GENOMIC DNA]</scope>
    <source>
        <strain evidence="7 8">MIWBW</strain>
    </source>
</reference>
<sequence>MNAPSVPIDLQRAARLAILVSALGYFVDIYDMVIFSVVRAQSLDALGVPAAERMSAGVRLLNMQMAGMLVGGVLWGILGDKRGRLSVLFGSIFLYSAANFANAFVQTMEQYALLRLLAGIGLAGELGAGITLVSELMSRESRGYGTTLVATNGVLGAIAAALVGSRMDWRTAYLVGGCLGFALLCMRMTVHEPRLFTALQEQQVSRGNFLRLLKPGPTARRYLSLVLAGVPIWFVIGVLITFAPEFGRELGMKELPSTAQAVLAGNVGTVLGDLASGLFSQLTQSRKRSVALFLALGALFTGVFFTLGGSSLWFFYTCCAALGFSAGYMAVLVTIAAEQFGTNLRATAATTVPNLIRGSTVLLTSGLQLATPVLGLRGSALCVGGLSLLLAFIALRGIDETFARDLDFLEE</sequence>
<feature type="transmembrane region" description="Helical" evidence="5">
    <location>
        <begin position="58"/>
        <end position="78"/>
    </location>
</feature>
<gene>
    <name evidence="7" type="ORF">OV287_02935</name>
</gene>
<feature type="transmembrane region" description="Helical" evidence="5">
    <location>
        <begin position="111"/>
        <end position="133"/>
    </location>
</feature>
<evidence type="ECO:0000256" key="1">
    <source>
        <dbReference type="ARBA" id="ARBA00004141"/>
    </source>
</evidence>
<feature type="transmembrane region" description="Helical" evidence="5">
    <location>
        <begin position="85"/>
        <end position="105"/>
    </location>
</feature>
<keyword evidence="3 5" id="KW-1133">Transmembrane helix</keyword>
<keyword evidence="8" id="KW-1185">Reference proteome</keyword>
<feature type="domain" description="Major facilitator superfamily (MFS) profile" evidence="6">
    <location>
        <begin position="17"/>
        <end position="402"/>
    </location>
</feature>
<dbReference type="Gene3D" id="1.20.1250.20">
    <property type="entry name" value="MFS general substrate transporter like domains"/>
    <property type="match status" value="2"/>
</dbReference>
<evidence type="ECO:0000313" key="8">
    <source>
        <dbReference type="Proteomes" id="UP001207654"/>
    </source>
</evidence>
<dbReference type="PANTHER" id="PTHR23508">
    <property type="entry name" value="CARBOXYLIC ACID TRANSPORTER PROTEIN HOMOLOG"/>
    <property type="match status" value="1"/>
</dbReference>
<feature type="transmembrane region" description="Helical" evidence="5">
    <location>
        <begin position="313"/>
        <end position="336"/>
    </location>
</feature>
<comment type="caution">
    <text evidence="7">The sequence shown here is derived from an EMBL/GenBank/DDBJ whole genome shotgun (WGS) entry which is preliminary data.</text>
</comment>
<feature type="transmembrane region" description="Helical" evidence="5">
    <location>
        <begin position="376"/>
        <end position="395"/>
    </location>
</feature>
<dbReference type="RefSeq" id="WP_267532434.1">
    <property type="nucleotide sequence ID" value="NZ_JAPNKA010000001.1"/>
</dbReference>
<feature type="transmembrane region" description="Helical" evidence="5">
    <location>
        <begin position="222"/>
        <end position="243"/>
    </location>
</feature>
<feature type="transmembrane region" description="Helical" evidence="5">
    <location>
        <begin position="263"/>
        <end position="282"/>
    </location>
</feature>
<dbReference type="Proteomes" id="UP001207654">
    <property type="component" value="Unassembled WGS sequence"/>
</dbReference>
<dbReference type="Pfam" id="PF07690">
    <property type="entry name" value="MFS_1"/>
    <property type="match status" value="1"/>
</dbReference>
<evidence type="ECO:0000256" key="2">
    <source>
        <dbReference type="ARBA" id="ARBA00022692"/>
    </source>
</evidence>
<protein>
    <submittedName>
        <fullName evidence="7">MFS transporter</fullName>
    </submittedName>
</protein>
<dbReference type="InterPro" id="IPR011701">
    <property type="entry name" value="MFS"/>
</dbReference>
<dbReference type="EMBL" id="JAPNKA010000001">
    <property type="protein sequence ID" value="MCY1073427.1"/>
    <property type="molecule type" value="Genomic_DNA"/>
</dbReference>
<feature type="transmembrane region" description="Helical" evidence="5">
    <location>
        <begin position="289"/>
        <end position="307"/>
    </location>
</feature>